<dbReference type="InterPro" id="IPR035959">
    <property type="entry name" value="RutC-like_sf"/>
</dbReference>
<dbReference type="Proteomes" id="UP001392437">
    <property type="component" value="Unassembled WGS sequence"/>
</dbReference>
<comment type="caution">
    <text evidence="1">The sequence shown here is derived from an EMBL/GenBank/DDBJ whole genome shotgun (WGS) entry which is preliminary data.</text>
</comment>
<dbReference type="SUPFAM" id="SSF55298">
    <property type="entry name" value="YjgF-like"/>
    <property type="match status" value="1"/>
</dbReference>
<evidence type="ECO:0008006" key="3">
    <source>
        <dbReference type="Google" id="ProtNLM"/>
    </source>
</evidence>
<name>A0AAW0R5B1_9PEZI</name>
<dbReference type="PANTHER" id="PTHR43857:SF1">
    <property type="entry name" value="YJGH FAMILY PROTEIN"/>
    <property type="match status" value="1"/>
</dbReference>
<keyword evidence="2" id="KW-1185">Reference proteome</keyword>
<gene>
    <name evidence="1" type="ORF">PG999_004010</name>
</gene>
<reference evidence="1 2" key="1">
    <citation type="submission" date="2023-01" db="EMBL/GenBank/DDBJ databases">
        <title>Analysis of 21 Apiospora genomes using comparative genomics revels a genus with tremendous synthesis potential of carbohydrate active enzymes and secondary metabolites.</title>
        <authorList>
            <person name="Sorensen T."/>
        </authorList>
    </citation>
    <scope>NUCLEOTIDE SEQUENCE [LARGE SCALE GENOMIC DNA]</scope>
    <source>
        <strain evidence="1 2">CBS 117206</strain>
    </source>
</reference>
<dbReference type="EMBL" id="JAQQWP010000003">
    <property type="protein sequence ID" value="KAK8124092.1"/>
    <property type="molecule type" value="Genomic_DNA"/>
</dbReference>
<dbReference type="InterPro" id="IPR006175">
    <property type="entry name" value="YjgF/YER057c/UK114"/>
</dbReference>
<protein>
    <recommendedName>
        <fullName evidence="3">Enamine deaminase RidA, house cleaning of reactive enamine intermediates, YjgF/YER057c/UK114 family</fullName>
    </recommendedName>
</protein>
<dbReference type="PANTHER" id="PTHR43857">
    <property type="entry name" value="BLR7761 PROTEIN"/>
    <property type="match status" value="1"/>
</dbReference>
<evidence type="ECO:0000313" key="2">
    <source>
        <dbReference type="Proteomes" id="UP001392437"/>
    </source>
</evidence>
<dbReference type="Pfam" id="PF01042">
    <property type="entry name" value="Ribonuc_L-PSP"/>
    <property type="match status" value="1"/>
</dbReference>
<evidence type="ECO:0000313" key="1">
    <source>
        <dbReference type="EMBL" id="KAK8124092.1"/>
    </source>
</evidence>
<sequence>MAHLQYFTYPDFGVVLGDQSYYSQAVRIGDRIECSGQGGWDPTSGEISTDLAAEVERAFANVELALKTAGGQGWSQVYKVNLFYLELTEELGSVWRETMAKWCPDHRPILTATAAASLAVPGMHVEIEVAADLAAGGTSQSTIR</sequence>
<organism evidence="1 2">
    <name type="scientific">Apiospora kogelbergensis</name>
    <dbReference type="NCBI Taxonomy" id="1337665"/>
    <lineage>
        <taxon>Eukaryota</taxon>
        <taxon>Fungi</taxon>
        <taxon>Dikarya</taxon>
        <taxon>Ascomycota</taxon>
        <taxon>Pezizomycotina</taxon>
        <taxon>Sordariomycetes</taxon>
        <taxon>Xylariomycetidae</taxon>
        <taxon>Amphisphaeriales</taxon>
        <taxon>Apiosporaceae</taxon>
        <taxon>Apiospora</taxon>
    </lineage>
</organism>
<proteinExistence type="predicted"/>
<dbReference type="Gene3D" id="3.30.1330.40">
    <property type="entry name" value="RutC-like"/>
    <property type="match status" value="1"/>
</dbReference>
<accession>A0AAW0R5B1</accession>
<dbReference type="AlphaFoldDB" id="A0AAW0R5B1"/>